<comment type="caution">
    <text evidence="1">The sequence shown here is derived from an EMBL/GenBank/DDBJ whole genome shotgun (WGS) entry which is preliminary data.</text>
</comment>
<dbReference type="InterPro" id="IPR013320">
    <property type="entry name" value="ConA-like_dom_sf"/>
</dbReference>
<dbReference type="SUPFAM" id="SSF49899">
    <property type="entry name" value="Concanavalin A-like lectins/glucanases"/>
    <property type="match status" value="1"/>
</dbReference>
<dbReference type="InterPro" id="IPR026341">
    <property type="entry name" value="T9SS_type_B"/>
</dbReference>
<gene>
    <name evidence="1" type="ORF">ACFSAH_11985</name>
</gene>
<accession>A0ABW4IF47</accession>
<organism evidence="1 2">
    <name type="scientific">Pseudopedobacter beijingensis</name>
    <dbReference type="NCBI Taxonomy" id="1207056"/>
    <lineage>
        <taxon>Bacteria</taxon>
        <taxon>Pseudomonadati</taxon>
        <taxon>Bacteroidota</taxon>
        <taxon>Sphingobacteriia</taxon>
        <taxon>Sphingobacteriales</taxon>
        <taxon>Sphingobacteriaceae</taxon>
        <taxon>Pseudopedobacter</taxon>
    </lineage>
</organism>
<reference evidence="2" key="1">
    <citation type="journal article" date="2019" name="Int. J. Syst. Evol. Microbiol.">
        <title>The Global Catalogue of Microorganisms (GCM) 10K type strain sequencing project: providing services to taxonomists for standard genome sequencing and annotation.</title>
        <authorList>
            <consortium name="The Broad Institute Genomics Platform"/>
            <consortium name="The Broad Institute Genome Sequencing Center for Infectious Disease"/>
            <person name="Wu L."/>
            <person name="Ma J."/>
        </authorList>
    </citation>
    <scope>NUCLEOTIDE SEQUENCE [LARGE SCALE GENOMIC DNA]</scope>
    <source>
        <strain evidence="2">CCUG 53762</strain>
    </source>
</reference>
<name>A0ABW4IF47_9SPHI</name>
<sequence length="732" mass="79463">MNSTAPGIVCKGGDIPATEGYAFLRADATSPYNMDPKANGSGYLRLTNNKQYQKGYIYNEDIVIPSQNGLKIEFEYYIWGGNGADGICFFLYDADVTPNFRIGGFGGSLGYAQYKKNDLPTGPVEADGVTGGYLGVGIDVYGYFARTYEGRQPFLDGTEVNARQMGSIAIRGKGNGFDLANGKNPFVAGNYPLLAYKQTSSLSSPFTLVGPNNDPDISGANQKTNYGYRKAQILLERNANGGFDITVNILQGDPSGTLKVHKVIEKFSYNELAPERLAYGLSAASGQSYNNHDIRNLSIELLADKPIGYADYEKTHTNVPKDINVLQNDPSKTVPGIIVIADTNPAHGTATVKDEHTGIMTYTPNPGFSGRDQFTYKLQDQNKISNPITVTVDVFPIGSPDYAQTAINTPKQIDVKDNDLSKTGTSVVISTPPANGNVTVDPVTNIVTYTPNPNFEGKDTFYYILKTPDGLDSDPILVEVDVKKSVAPLYPAKIGLAKALVKVEKNVDGSFTLYFTFTAVNIGQVTADQLTLTDDLATVFALANYSVKRVTATGSLIANPTFNGNSDKNLLNPGSVLGPSSKEFVYLEVIVSINRDEEYFENYALLQGKSTDDGSPVEDESIDGFAPDPYAPGVKTPFKLKKGGIFVPEGFSPNGDGINDTFVIENSAGYTIDLEVYNRWGNIVYKSKSYQNDWAGKCNEGLYIGQDVPTGTYYYVVKINNEKKVGFITINR</sequence>
<dbReference type="Proteomes" id="UP001597118">
    <property type="component" value="Unassembled WGS sequence"/>
</dbReference>
<dbReference type="Gene3D" id="2.60.40.3440">
    <property type="match status" value="1"/>
</dbReference>
<dbReference type="NCBIfam" id="TIGR04131">
    <property type="entry name" value="Bac_Flav_CTERM"/>
    <property type="match status" value="1"/>
</dbReference>
<dbReference type="Gene3D" id="2.60.40.2810">
    <property type="match status" value="1"/>
</dbReference>
<dbReference type="EMBL" id="JBHUDG010000018">
    <property type="protein sequence ID" value="MFD1630602.1"/>
    <property type="molecule type" value="Genomic_DNA"/>
</dbReference>
<protein>
    <submittedName>
        <fullName evidence="1">Gliding motility-associated C-terminal domain-containing protein</fullName>
    </submittedName>
</protein>
<proteinExistence type="predicted"/>
<evidence type="ECO:0000313" key="1">
    <source>
        <dbReference type="EMBL" id="MFD1630602.1"/>
    </source>
</evidence>
<dbReference type="RefSeq" id="WP_379662977.1">
    <property type="nucleotide sequence ID" value="NZ_JBHUDG010000018.1"/>
</dbReference>
<evidence type="ECO:0000313" key="2">
    <source>
        <dbReference type="Proteomes" id="UP001597118"/>
    </source>
</evidence>
<dbReference type="Gene3D" id="2.60.120.200">
    <property type="match status" value="1"/>
</dbReference>
<keyword evidence="2" id="KW-1185">Reference proteome</keyword>
<dbReference type="Pfam" id="PF17963">
    <property type="entry name" value="Big_9"/>
    <property type="match status" value="2"/>
</dbReference>
<dbReference type="Pfam" id="PF13585">
    <property type="entry name" value="CHU_C"/>
    <property type="match status" value="1"/>
</dbReference>